<dbReference type="EMBL" id="CAMXCT030000657">
    <property type="protein sequence ID" value="CAL4769039.1"/>
    <property type="molecule type" value="Genomic_DNA"/>
</dbReference>
<evidence type="ECO:0000313" key="2">
    <source>
        <dbReference type="EMBL" id="CAI3981727.1"/>
    </source>
</evidence>
<evidence type="ECO:0000313" key="4">
    <source>
        <dbReference type="Proteomes" id="UP001152797"/>
    </source>
</evidence>
<gene>
    <name evidence="2" type="ORF">C1SCF055_LOCUS9488</name>
</gene>
<dbReference type="AlphaFoldDB" id="A0A9P1FPJ5"/>
<reference evidence="2" key="1">
    <citation type="submission" date="2022-10" db="EMBL/GenBank/DDBJ databases">
        <authorList>
            <person name="Chen Y."/>
            <person name="Dougan E. K."/>
            <person name="Chan C."/>
            <person name="Rhodes N."/>
            <person name="Thang M."/>
        </authorList>
    </citation>
    <scope>NUCLEOTIDE SEQUENCE</scope>
</reference>
<name>A0A9P1FPJ5_9DINO</name>
<sequence length="549" mass="60642">MAVGNVKETAASYVAPEVVVEQPVFVAAVESQRTLVQQVQCLHEQRAQPAQEILLVSSPGFAVLDSGCGKTIVGQKTLSQFQSLWKKDDRFQPTFKDEVNVFKFGNGERETSTQVVVMPIGLDGKFGAVQAAIVAGDAPLLLSRPALKRLGASIDFANDRLSLFDGKTQVQLKSNVAGQYVLDVMNFPARTIEHEVQMVDVPSTASDAGLSKKSENNQDRHNGDSCDKGITDKTGNNRGIEFESNPGSAPGPASVSVPSMSRPLSSAQWSPIASESLPDQKPFYECLGTQNIPNSKKQGGLTKKQLRQLNHQLKSTRLGSKYAVAEVFCPPRFTPEVEKMGLKGISFDVLNGWDFTVKANRDWVKEELRLNPPELLVICPPCTDAGGWFNLNSLYMSCSEVLSRRRKLKTFMLFVKDLIRQQVAAGGRFLFEHPAGSDVWHDDEMQQWCQELTSFITHMCCFDLHLPARGDKPKRYIRKSTRLLCSHPDMEVLQRHCPGESAPEHVHATIAGSEPGIGSVSKHAGRYTRDFVCAEHRAEVSFMHRSVSL</sequence>
<evidence type="ECO:0000313" key="3">
    <source>
        <dbReference type="EMBL" id="CAL1135102.1"/>
    </source>
</evidence>
<protein>
    <submittedName>
        <fullName evidence="2">Uncharacterized protein</fullName>
    </submittedName>
</protein>
<reference evidence="3" key="2">
    <citation type="submission" date="2024-04" db="EMBL/GenBank/DDBJ databases">
        <authorList>
            <person name="Chen Y."/>
            <person name="Shah S."/>
            <person name="Dougan E. K."/>
            <person name="Thang M."/>
            <person name="Chan C."/>
        </authorList>
    </citation>
    <scope>NUCLEOTIDE SEQUENCE [LARGE SCALE GENOMIC DNA]</scope>
</reference>
<dbReference type="InterPro" id="IPR021109">
    <property type="entry name" value="Peptidase_aspartic_dom_sf"/>
</dbReference>
<feature type="compositionally biased region" description="Basic and acidic residues" evidence="1">
    <location>
        <begin position="210"/>
        <end position="231"/>
    </location>
</feature>
<dbReference type="EMBL" id="CAMXCT020000657">
    <property type="protein sequence ID" value="CAL1135102.1"/>
    <property type="molecule type" value="Genomic_DNA"/>
</dbReference>
<organism evidence="2">
    <name type="scientific">Cladocopium goreaui</name>
    <dbReference type="NCBI Taxonomy" id="2562237"/>
    <lineage>
        <taxon>Eukaryota</taxon>
        <taxon>Sar</taxon>
        <taxon>Alveolata</taxon>
        <taxon>Dinophyceae</taxon>
        <taxon>Suessiales</taxon>
        <taxon>Symbiodiniaceae</taxon>
        <taxon>Cladocopium</taxon>
    </lineage>
</organism>
<dbReference type="Proteomes" id="UP001152797">
    <property type="component" value="Unassembled WGS sequence"/>
</dbReference>
<dbReference type="OrthoDB" id="10064933at2759"/>
<comment type="caution">
    <text evidence="2">The sequence shown here is derived from an EMBL/GenBank/DDBJ whole genome shotgun (WGS) entry which is preliminary data.</text>
</comment>
<feature type="compositionally biased region" description="Low complexity" evidence="1">
    <location>
        <begin position="246"/>
        <end position="259"/>
    </location>
</feature>
<proteinExistence type="predicted"/>
<dbReference type="EMBL" id="CAMXCT010000657">
    <property type="protein sequence ID" value="CAI3981727.1"/>
    <property type="molecule type" value="Genomic_DNA"/>
</dbReference>
<feature type="region of interest" description="Disordered" evidence="1">
    <location>
        <begin position="206"/>
        <end position="262"/>
    </location>
</feature>
<keyword evidence="4" id="KW-1185">Reference proteome</keyword>
<accession>A0A9P1FPJ5</accession>
<evidence type="ECO:0000256" key="1">
    <source>
        <dbReference type="SAM" id="MobiDB-lite"/>
    </source>
</evidence>
<dbReference type="Gene3D" id="2.40.70.10">
    <property type="entry name" value="Acid Proteases"/>
    <property type="match status" value="1"/>
</dbReference>